<sequence>MNAFRLSVERVRQELRQNARLRWGAVAIGAVLAFYAFLVLRDWRADLHARYIERRQYLRKVRALAGQTEWIEHAREAARARKALEAQLPVAGSQGLAQAAALTWVRQMAAVHGPAVQVQSQAAQPVDGSADLWRVPVSISGSLPPKAVLNLVQQIEKRPALSVIERSMVLNRENKTFELTVVSFVRIPGAGDESGR</sequence>
<dbReference type="EMBL" id="BMXY01000004">
    <property type="protein sequence ID" value="GGZ70885.1"/>
    <property type="molecule type" value="Genomic_DNA"/>
</dbReference>
<dbReference type="Proteomes" id="UP000643403">
    <property type="component" value="Unassembled WGS sequence"/>
</dbReference>
<keyword evidence="1" id="KW-0812">Transmembrane</keyword>
<proteinExistence type="predicted"/>
<protein>
    <recommendedName>
        <fullName evidence="4">Type II secretion system (T2SS), protein M subtype b</fullName>
    </recommendedName>
</protein>
<evidence type="ECO:0000256" key="1">
    <source>
        <dbReference type="SAM" id="Phobius"/>
    </source>
</evidence>
<keyword evidence="1" id="KW-1133">Transmembrane helix</keyword>
<evidence type="ECO:0000313" key="3">
    <source>
        <dbReference type="Proteomes" id="UP000643403"/>
    </source>
</evidence>
<evidence type="ECO:0008006" key="4">
    <source>
        <dbReference type="Google" id="ProtNLM"/>
    </source>
</evidence>
<keyword evidence="1" id="KW-0472">Membrane</keyword>
<feature type="transmembrane region" description="Helical" evidence="1">
    <location>
        <begin position="21"/>
        <end position="40"/>
    </location>
</feature>
<accession>A0ABQ3C9K9</accession>
<reference evidence="3" key="1">
    <citation type="journal article" date="2019" name="Int. J. Syst. Evol. Microbiol.">
        <title>The Global Catalogue of Microorganisms (GCM) 10K type strain sequencing project: providing services to taxonomists for standard genome sequencing and annotation.</title>
        <authorList>
            <consortium name="The Broad Institute Genomics Platform"/>
            <consortium name="The Broad Institute Genome Sequencing Center for Infectious Disease"/>
            <person name="Wu L."/>
            <person name="Ma J."/>
        </authorList>
    </citation>
    <scope>NUCLEOTIDE SEQUENCE [LARGE SCALE GENOMIC DNA]</scope>
    <source>
        <strain evidence="3">KCTC 22558</strain>
    </source>
</reference>
<gene>
    <name evidence="2" type="ORF">GCM10008101_26560</name>
</gene>
<keyword evidence="3" id="KW-1185">Reference proteome</keyword>
<comment type="caution">
    <text evidence="2">The sequence shown here is derived from an EMBL/GenBank/DDBJ whole genome shotgun (WGS) entry which is preliminary data.</text>
</comment>
<evidence type="ECO:0000313" key="2">
    <source>
        <dbReference type="EMBL" id="GGZ70885.1"/>
    </source>
</evidence>
<dbReference type="RefSeq" id="WP_189450783.1">
    <property type="nucleotide sequence ID" value="NZ_BMXY01000004.1"/>
</dbReference>
<name>A0ABQ3C9K9_9GAMM</name>
<organism evidence="2 3">
    <name type="scientific">Cognatilysobacter xinjiangensis</name>
    <dbReference type="NCBI Taxonomy" id="546892"/>
    <lineage>
        <taxon>Bacteria</taxon>
        <taxon>Pseudomonadati</taxon>
        <taxon>Pseudomonadota</taxon>
        <taxon>Gammaproteobacteria</taxon>
        <taxon>Lysobacterales</taxon>
        <taxon>Lysobacteraceae</taxon>
        <taxon>Cognatilysobacter</taxon>
    </lineage>
</organism>